<organism evidence="2 3">
    <name type="scientific">Streptomyces populi</name>
    <dbReference type="NCBI Taxonomy" id="2058924"/>
    <lineage>
        <taxon>Bacteria</taxon>
        <taxon>Bacillati</taxon>
        <taxon>Actinomycetota</taxon>
        <taxon>Actinomycetes</taxon>
        <taxon>Kitasatosporales</taxon>
        <taxon>Streptomycetaceae</taxon>
        <taxon>Streptomyces</taxon>
    </lineage>
</organism>
<dbReference type="PANTHER" id="PTHR43415">
    <property type="entry name" value="SPERMIDINE N(1)-ACETYLTRANSFERASE"/>
    <property type="match status" value="1"/>
</dbReference>
<dbReference type="RefSeq" id="WP_103553168.1">
    <property type="nucleotide sequence ID" value="NZ_JBHJSK010000002.1"/>
</dbReference>
<gene>
    <name evidence="2" type="ORF">CW362_32380</name>
</gene>
<evidence type="ECO:0000313" key="3">
    <source>
        <dbReference type="Proteomes" id="UP000236178"/>
    </source>
</evidence>
<dbReference type="Gene3D" id="3.40.630.30">
    <property type="match status" value="1"/>
</dbReference>
<accession>A0A2I0SG87</accession>
<keyword evidence="2" id="KW-0808">Transferase</keyword>
<comment type="caution">
    <text evidence="2">The sequence shown here is derived from an EMBL/GenBank/DDBJ whole genome shotgun (WGS) entry which is preliminary data.</text>
</comment>
<dbReference type="EMBL" id="PJOS01000091">
    <property type="protein sequence ID" value="PKT68944.1"/>
    <property type="molecule type" value="Genomic_DNA"/>
</dbReference>
<reference evidence="2 3" key="1">
    <citation type="submission" date="2017-12" db="EMBL/GenBank/DDBJ databases">
        <title>Streptomyces populusis sp. nov., a novel endophytic actinobacterium isolated from stems of Populus adenopoda Maxim.</title>
        <authorList>
            <person name="Wang Z."/>
        </authorList>
    </citation>
    <scope>NUCLEOTIDE SEQUENCE [LARGE SCALE GENOMIC DNA]</scope>
    <source>
        <strain evidence="2 3">A249</strain>
    </source>
</reference>
<dbReference type="Proteomes" id="UP000236178">
    <property type="component" value="Unassembled WGS sequence"/>
</dbReference>
<evidence type="ECO:0000259" key="1">
    <source>
        <dbReference type="PROSITE" id="PS51186"/>
    </source>
</evidence>
<dbReference type="PANTHER" id="PTHR43415:SF3">
    <property type="entry name" value="GNAT-FAMILY ACETYLTRANSFERASE"/>
    <property type="match status" value="1"/>
</dbReference>
<protein>
    <submittedName>
        <fullName evidence="2">GNAT family N-acetyltransferase</fullName>
    </submittedName>
</protein>
<dbReference type="OrthoDB" id="9814648at2"/>
<dbReference type="Pfam" id="PF13302">
    <property type="entry name" value="Acetyltransf_3"/>
    <property type="match status" value="1"/>
</dbReference>
<name>A0A2I0SG87_9ACTN</name>
<dbReference type="PROSITE" id="PS51186">
    <property type="entry name" value="GNAT"/>
    <property type="match status" value="1"/>
</dbReference>
<dbReference type="GO" id="GO:0016747">
    <property type="term" value="F:acyltransferase activity, transferring groups other than amino-acyl groups"/>
    <property type="evidence" value="ECO:0007669"/>
    <property type="project" value="InterPro"/>
</dbReference>
<dbReference type="SUPFAM" id="SSF55729">
    <property type="entry name" value="Acyl-CoA N-acyltransferases (Nat)"/>
    <property type="match status" value="1"/>
</dbReference>
<dbReference type="AlphaFoldDB" id="A0A2I0SG87"/>
<proteinExistence type="predicted"/>
<dbReference type="InterPro" id="IPR016181">
    <property type="entry name" value="Acyl_CoA_acyltransferase"/>
</dbReference>
<keyword evidence="3" id="KW-1185">Reference proteome</keyword>
<evidence type="ECO:0000313" key="2">
    <source>
        <dbReference type="EMBL" id="PKT68944.1"/>
    </source>
</evidence>
<dbReference type="InterPro" id="IPR000182">
    <property type="entry name" value="GNAT_dom"/>
</dbReference>
<sequence>MIKGELVRLRAPMAEDLDSYLRWRNDPEVAHWATGGDPHFGPITRETMERFHDARLRQDPRGEATFTVEDLADGRVIGTADYRDLDPFAGRATVGVVIGEHDRWGGGYGSEALRLLLGHLFGACRLRRVELETWSGNERAVRAFRKAGFVEEGRRRASVRVGEEWYDGVLFGLLREEWTARQTAGPSAPAGDTVR</sequence>
<feature type="domain" description="N-acetyltransferase" evidence="1">
    <location>
        <begin position="7"/>
        <end position="176"/>
    </location>
</feature>